<dbReference type="Proteomes" id="UP001187471">
    <property type="component" value="Unassembled WGS sequence"/>
</dbReference>
<dbReference type="GO" id="GO:0005789">
    <property type="term" value="C:endoplasmic reticulum membrane"/>
    <property type="evidence" value="ECO:0007669"/>
    <property type="project" value="UniProtKB-SubCell"/>
</dbReference>
<comment type="subcellular location">
    <subcellularLocation>
        <location evidence="5">Endoplasmic reticulum membrane</location>
        <topology evidence="5">Single-pass type IV membrane protein</topology>
    </subcellularLocation>
</comment>
<evidence type="ECO:0000256" key="4">
    <source>
        <dbReference type="ARBA" id="ARBA00022786"/>
    </source>
</evidence>
<comment type="catalytic activity">
    <reaction evidence="1 5">
        <text>S-ubiquitinyl-[E2 ubiquitin-conjugating enzyme]-L-cysteine + [acceptor protein]-L-lysine = [E2 ubiquitin-conjugating enzyme]-L-cysteine + N(6)-ubiquitinyl-[acceptor protein]-L-lysine.</text>
        <dbReference type="EC" id="2.3.2.27"/>
    </reaction>
</comment>
<dbReference type="GO" id="GO:0006511">
    <property type="term" value="P:ubiquitin-dependent protein catabolic process"/>
    <property type="evidence" value="ECO:0007669"/>
    <property type="project" value="UniProtKB-UniRule"/>
</dbReference>
<name>A0AA88UK80_9ASTE</name>
<keyword evidence="5" id="KW-0863">Zinc-finger</keyword>
<sequence length="181" mass="19719">MGITVWRTTDITPWPLCKSLIQEEKLVPIYGRGKSSSDLESRSVIPALDIPNRPAGQRPETAPTPEINYFRQEEVGQLGGFMQITPARFGSSTLSALLNCVPSYLSLQVHGFHDATVYGATTGVPYPFFSSLHGGYGHEPVSDGPLNCVYEMGIDCSPCFPVVPANKDYQLLLSLVLNETA</sequence>
<keyword evidence="5" id="KW-0479">Metal-binding</keyword>
<comment type="domain">
    <text evidence="5">The RING-type zinc finger domain is responsible for E3 ligase activity.</text>
</comment>
<keyword evidence="7" id="KW-1185">Reference proteome</keyword>
<comment type="pathway">
    <text evidence="2 5">Protein modification; protein ubiquitination.</text>
</comment>
<comment type="function">
    <text evidence="5">E3 ubiquitin-protein ligase.</text>
</comment>
<dbReference type="InterPro" id="IPR045103">
    <property type="entry name" value="RNF5/RNF185-like"/>
</dbReference>
<organism evidence="6 7">
    <name type="scientific">Escallonia rubra</name>
    <dbReference type="NCBI Taxonomy" id="112253"/>
    <lineage>
        <taxon>Eukaryota</taxon>
        <taxon>Viridiplantae</taxon>
        <taxon>Streptophyta</taxon>
        <taxon>Embryophyta</taxon>
        <taxon>Tracheophyta</taxon>
        <taxon>Spermatophyta</taxon>
        <taxon>Magnoliopsida</taxon>
        <taxon>eudicotyledons</taxon>
        <taxon>Gunneridae</taxon>
        <taxon>Pentapetalae</taxon>
        <taxon>asterids</taxon>
        <taxon>campanulids</taxon>
        <taxon>Escalloniales</taxon>
        <taxon>Escalloniaceae</taxon>
        <taxon>Escallonia</taxon>
    </lineage>
</organism>
<dbReference type="GO" id="GO:0008270">
    <property type="term" value="F:zinc ion binding"/>
    <property type="evidence" value="ECO:0007669"/>
    <property type="project" value="UniProtKB-KW"/>
</dbReference>
<proteinExistence type="predicted"/>
<dbReference type="EMBL" id="JAVXUO010001883">
    <property type="protein sequence ID" value="KAK2978347.1"/>
    <property type="molecule type" value="Genomic_DNA"/>
</dbReference>
<evidence type="ECO:0000256" key="2">
    <source>
        <dbReference type="ARBA" id="ARBA00004906"/>
    </source>
</evidence>
<protein>
    <recommendedName>
        <fullName evidence="5">E3 ubiquitin-protein ligase RMA</fullName>
        <ecNumber evidence="5">2.3.2.27</ecNumber>
    </recommendedName>
    <alternativeName>
        <fullName evidence="5">Protein RING membrane-anchor</fullName>
    </alternativeName>
    <alternativeName>
        <fullName evidence="5">RING-type E3 ubiquitin transferase RMA</fullName>
    </alternativeName>
</protein>
<dbReference type="PANTHER" id="PTHR12313">
    <property type="entry name" value="E3 UBIQUITIN-PROTEIN LIGASE RNF5-RELATED"/>
    <property type="match status" value="1"/>
</dbReference>
<evidence type="ECO:0000256" key="1">
    <source>
        <dbReference type="ARBA" id="ARBA00000900"/>
    </source>
</evidence>
<dbReference type="AlphaFoldDB" id="A0AA88UK80"/>
<keyword evidence="4 5" id="KW-0833">Ubl conjugation pathway</keyword>
<dbReference type="EC" id="2.3.2.27" evidence="5"/>
<evidence type="ECO:0000256" key="5">
    <source>
        <dbReference type="RuleBase" id="RU369090"/>
    </source>
</evidence>
<evidence type="ECO:0000313" key="7">
    <source>
        <dbReference type="Proteomes" id="UP001187471"/>
    </source>
</evidence>
<accession>A0AA88UK80</accession>
<keyword evidence="5" id="KW-0256">Endoplasmic reticulum</keyword>
<evidence type="ECO:0000313" key="6">
    <source>
        <dbReference type="EMBL" id="KAK2978347.1"/>
    </source>
</evidence>
<reference evidence="6" key="1">
    <citation type="submission" date="2022-12" db="EMBL/GenBank/DDBJ databases">
        <title>Draft genome assemblies for two species of Escallonia (Escalloniales).</title>
        <authorList>
            <person name="Chanderbali A."/>
            <person name="Dervinis C."/>
            <person name="Anghel I."/>
            <person name="Soltis D."/>
            <person name="Soltis P."/>
            <person name="Zapata F."/>
        </authorList>
    </citation>
    <scope>NUCLEOTIDE SEQUENCE</scope>
    <source>
        <strain evidence="6">UCBG92.1500</strain>
        <tissue evidence="6">Leaf</tissue>
    </source>
</reference>
<keyword evidence="3 5" id="KW-0808">Transferase</keyword>
<comment type="caution">
    <text evidence="6">The sequence shown here is derived from an EMBL/GenBank/DDBJ whole genome shotgun (WGS) entry which is preliminary data.</text>
</comment>
<evidence type="ECO:0000256" key="3">
    <source>
        <dbReference type="ARBA" id="ARBA00022679"/>
    </source>
</evidence>
<gene>
    <name evidence="6" type="ORF">RJ640_016449</name>
</gene>
<dbReference type="GO" id="GO:0061630">
    <property type="term" value="F:ubiquitin protein ligase activity"/>
    <property type="evidence" value="ECO:0007669"/>
    <property type="project" value="UniProtKB-UniRule"/>
</dbReference>
<keyword evidence="5" id="KW-0862">Zinc</keyword>